<evidence type="ECO:0000313" key="3">
    <source>
        <dbReference type="Proteomes" id="UP000799640"/>
    </source>
</evidence>
<proteinExistence type="predicted"/>
<gene>
    <name evidence="2" type="ORF">EJ06DRAFT_529151</name>
</gene>
<organism evidence="2 3">
    <name type="scientific">Trichodelitschia bisporula</name>
    <dbReference type="NCBI Taxonomy" id="703511"/>
    <lineage>
        <taxon>Eukaryota</taxon>
        <taxon>Fungi</taxon>
        <taxon>Dikarya</taxon>
        <taxon>Ascomycota</taxon>
        <taxon>Pezizomycotina</taxon>
        <taxon>Dothideomycetes</taxon>
        <taxon>Dothideomycetes incertae sedis</taxon>
        <taxon>Phaeotrichales</taxon>
        <taxon>Phaeotrichaceae</taxon>
        <taxon>Trichodelitschia</taxon>
    </lineage>
</organism>
<feature type="region of interest" description="Disordered" evidence="1">
    <location>
        <begin position="1"/>
        <end position="42"/>
    </location>
</feature>
<feature type="compositionally biased region" description="Pro residues" evidence="1">
    <location>
        <begin position="1"/>
        <end position="15"/>
    </location>
</feature>
<keyword evidence="3" id="KW-1185">Reference proteome</keyword>
<dbReference type="EMBL" id="ML996692">
    <property type="protein sequence ID" value="KAF2402019.1"/>
    <property type="molecule type" value="Genomic_DNA"/>
</dbReference>
<evidence type="ECO:0000313" key="2">
    <source>
        <dbReference type="EMBL" id="KAF2402019.1"/>
    </source>
</evidence>
<name>A0A6G1I1S2_9PEZI</name>
<sequence>MTPTPPSPRSPPPHIPSHQNPLPRCIQFQQGNHPPQTRREHNFSNYITHIPRAVRA</sequence>
<evidence type="ECO:0000256" key="1">
    <source>
        <dbReference type="SAM" id="MobiDB-lite"/>
    </source>
</evidence>
<reference evidence="2" key="1">
    <citation type="journal article" date="2020" name="Stud. Mycol.">
        <title>101 Dothideomycetes genomes: a test case for predicting lifestyles and emergence of pathogens.</title>
        <authorList>
            <person name="Haridas S."/>
            <person name="Albert R."/>
            <person name="Binder M."/>
            <person name="Bloem J."/>
            <person name="Labutti K."/>
            <person name="Salamov A."/>
            <person name="Andreopoulos B."/>
            <person name="Baker S."/>
            <person name="Barry K."/>
            <person name="Bills G."/>
            <person name="Bluhm B."/>
            <person name="Cannon C."/>
            <person name="Castanera R."/>
            <person name="Culley D."/>
            <person name="Daum C."/>
            <person name="Ezra D."/>
            <person name="Gonzalez J."/>
            <person name="Henrissat B."/>
            <person name="Kuo A."/>
            <person name="Liang C."/>
            <person name="Lipzen A."/>
            <person name="Lutzoni F."/>
            <person name="Magnuson J."/>
            <person name="Mondo S."/>
            <person name="Nolan M."/>
            <person name="Ohm R."/>
            <person name="Pangilinan J."/>
            <person name="Park H.-J."/>
            <person name="Ramirez L."/>
            <person name="Alfaro M."/>
            <person name="Sun H."/>
            <person name="Tritt A."/>
            <person name="Yoshinaga Y."/>
            <person name="Zwiers L.-H."/>
            <person name="Turgeon B."/>
            <person name="Goodwin S."/>
            <person name="Spatafora J."/>
            <person name="Crous P."/>
            <person name="Grigoriev I."/>
        </authorList>
    </citation>
    <scope>NUCLEOTIDE SEQUENCE</scope>
    <source>
        <strain evidence="2">CBS 262.69</strain>
    </source>
</reference>
<accession>A0A6G1I1S2</accession>
<dbReference type="AlphaFoldDB" id="A0A6G1I1S2"/>
<protein>
    <submittedName>
        <fullName evidence="2">Uncharacterized protein</fullName>
    </submittedName>
</protein>
<dbReference type="Proteomes" id="UP000799640">
    <property type="component" value="Unassembled WGS sequence"/>
</dbReference>